<keyword evidence="1" id="KW-0812">Transmembrane</keyword>
<protein>
    <submittedName>
        <fullName evidence="2">Uncharacterized protein</fullName>
    </submittedName>
</protein>
<name>A0A212IYW0_9FIRM</name>
<reference evidence="2" key="1">
    <citation type="submission" date="2016-04" db="EMBL/GenBank/DDBJ databases">
        <authorList>
            <person name="Evans L.H."/>
            <person name="Alamgir A."/>
            <person name="Owens N."/>
            <person name="Weber N.D."/>
            <person name="Virtaneva K."/>
            <person name="Barbian K."/>
            <person name="Babar A."/>
            <person name="Rosenke K."/>
        </authorList>
    </citation>
    <scope>NUCLEOTIDE SEQUENCE</scope>
    <source>
        <strain evidence="2">86</strain>
    </source>
</reference>
<dbReference type="EMBL" id="FLUN01000001">
    <property type="protein sequence ID" value="SBV92304.1"/>
    <property type="molecule type" value="Genomic_DNA"/>
</dbReference>
<sequence>MDDKELELLLQEELGKAEAQPPHLNVRLRGELALARRRARALPVWWLPFALSLAVGAVLVPLGEVLPWPINLLLTFSAMFSVGAAGAFTLMGLICFDLRRKGRIYL</sequence>
<feature type="transmembrane region" description="Helical" evidence="1">
    <location>
        <begin position="68"/>
        <end position="96"/>
    </location>
</feature>
<accession>A0A212IYW0</accession>
<dbReference type="AlphaFoldDB" id="A0A212IYW0"/>
<gene>
    <name evidence="2" type="ORF">KL86CLO1_10231</name>
</gene>
<feature type="transmembrane region" description="Helical" evidence="1">
    <location>
        <begin position="44"/>
        <end position="62"/>
    </location>
</feature>
<evidence type="ECO:0000313" key="2">
    <source>
        <dbReference type="EMBL" id="SBV92304.1"/>
    </source>
</evidence>
<proteinExistence type="predicted"/>
<organism evidence="2">
    <name type="scientific">uncultured Eubacteriales bacterium</name>
    <dbReference type="NCBI Taxonomy" id="172733"/>
    <lineage>
        <taxon>Bacteria</taxon>
        <taxon>Bacillati</taxon>
        <taxon>Bacillota</taxon>
        <taxon>Clostridia</taxon>
        <taxon>Eubacteriales</taxon>
        <taxon>environmental samples</taxon>
    </lineage>
</organism>
<keyword evidence="1" id="KW-1133">Transmembrane helix</keyword>
<evidence type="ECO:0000256" key="1">
    <source>
        <dbReference type="SAM" id="Phobius"/>
    </source>
</evidence>
<keyword evidence="1" id="KW-0472">Membrane</keyword>